<evidence type="ECO:0000313" key="9">
    <source>
        <dbReference type="Proteomes" id="UP000587655"/>
    </source>
</evidence>
<dbReference type="FunFam" id="2.10.70.10:FF:000014">
    <property type="entry name" value="Membrane cofactor protein"/>
    <property type="match status" value="1"/>
</dbReference>
<gene>
    <name evidence="8" type="primary">Cr1</name>
    <name evidence="8" type="ORF">IBISTR_R13218</name>
</gene>
<evidence type="ECO:0000259" key="7">
    <source>
        <dbReference type="PROSITE" id="PS50923"/>
    </source>
</evidence>
<dbReference type="Gene3D" id="2.10.70.10">
    <property type="entry name" value="Complement Module, domain 1"/>
    <property type="match status" value="7"/>
</dbReference>
<name>A0A7K7U8Y9_9CHAR</name>
<dbReference type="PANTHER" id="PTHR45656:SF4">
    <property type="entry name" value="PROTEIN CBR-CLEC-78"/>
    <property type="match status" value="1"/>
</dbReference>
<feature type="disulfide bond" evidence="5">
    <location>
        <begin position="236"/>
        <end position="263"/>
    </location>
</feature>
<feature type="domain" description="Sushi" evidence="7">
    <location>
        <begin position="206"/>
        <end position="265"/>
    </location>
</feature>
<evidence type="ECO:0000256" key="5">
    <source>
        <dbReference type="PROSITE-ProRule" id="PRU00302"/>
    </source>
</evidence>
<feature type="domain" description="Sushi" evidence="7">
    <location>
        <begin position="141"/>
        <end position="205"/>
    </location>
</feature>
<evidence type="ECO:0000313" key="8">
    <source>
        <dbReference type="EMBL" id="NXA24722.1"/>
    </source>
</evidence>
<feature type="domain" description="Sushi" evidence="7">
    <location>
        <begin position="393"/>
        <end position="456"/>
    </location>
</feature>
<dbReference type="AlphaFoldDB" id="A0A7K7U8Y9"/>
<feature type="signal peptide" evidence="6">
    <location>
        <begin position="1"/>
        <end position="18"/>
    </location>
</feature>
<dbReference type="EMBL" id="VZSZ01006916">
    <property type="protein sequence ID" value="NXA24722.1"/>
    <property type="molecule type" value="Genomic_DNA"/>
</dbReference>
<evidence type="ECO:0000256" key="1">
    <source>
        <dbReference type="ARBA" id="ARBA00022659"/>
    </source>
</evidence>
<evidence type="ECO:0000256" key="4">
    <source>
        <dbReference type="ARBA" id="ARBA00023157"/>
    </source>
</evidence>
<feature type="domain" description="Sushi" evidence="7">
    <location>
        <begin position="329"/>
        <end position="388"/>
    </location>
</feature>
<accession>A0A7K7U8Y9</accession>
<dbReference type="Proteomes" id="UP000587655">
    <property type="component" value="Unassembled WGS sequence"/>
</dbReference>
<dbReference type="Pfam" id="PF00084">
    <property type="entry name" value="Sushi"/>
    <property type="match status" value="7"/>
</dbReference>
<protein>
    <submittedName>
        <fullName evidence="8">CR1 protein</fullName>
    </submittedName>
</protein>
<sequence>FLLCNCTLWLSLLSPGSCPSPPRVHFARISQEDETQNFYAVDVMVKYVCRPGYESTTEQPPTSTCLDNLTWSEVPELCRRKSCGPPDITNGNFGYTTDLRFGAKVTYTCNVGYRLVGKSTAECVLEGNEVYWNHIPHCAIIPCSPPPEIKNGNVNSRARDFTFGTVVTYNCDEHFSLIGDAEIHCTTTDDKLDGKWSGPAPECRVVRCENPEVKNGRRLSGFGTEHTYKNTVTFECNPGHVLNGSGVVTCEADNTWKPALPTCDPIPCGPAPRFPFAELTSAVGDSSPAETKLTYRCKPGYTPASGKSSVVTCLSGSTWSSDPEFCIRQQCAPPKIENGEVIADNFMFGTVVTFRCHPGYELKQSSSAQCVVSGNGVDWDTPSPYCERQRSDGRCEEPPMIDNGMHNGTRTTDFVHGSTVAYKCRDGFTLAGAALLQCVADQYQGVWSKPAPECKGDSPVSVLLPPLCLQNTYFLL</sequence>
<evidence type="ECO:0000256" key="3">
    <source>
        <dbReference type="ARBA" id="ARBA00022737"/>
    </source>
</evidence>
<dbReference type="InterPro" id="IPR000436">
    <property type="entry name" value="Sushi_SCR_CCP_dom"/>
</dbReference>
<evidence type="ECO:0000256" key="6">
    <source>
        <dbReference type="SAM" id="SignalP"/>
    </source>
</evidence>
<feature type="domain" description="Sushi" evidence="7">
    <location>
        <begin position="266"/>
        <end position="328"/>
    </location>
</feature>
<keyword evidence="2 6" id="KW-0732">Signal</keyword>
<proteinExistence type="predicted"/>
<dbReference type="CDD" id="cd00033">
    <property type="entry name" value="CCP"/>
    <property type="match status" value="7"/>
</dbReference>
<comment type="caution">
    <text evidence="8">The sequence shown here is derived from an EMBL/GenBank/DDBJ whole genome shotgun (WGS) entry which is preliminary data.</text>
</comment>
<feature type="disulfide bond" evidence="5">
    <location>
        <begin position="395"/>
        <end position="438"/>
    </location>
</feature>
<dbReference type="PROSITE" id="PS50923">
    <property type="entry name" value="SUSHI"/>
    <property type="match status" value="7"/>
</dbReference>
<dbReference type="SMART" id="SM00032">
    <property type="entry name" value="CCP"/>
    <property type="match status" value="7"/>
</dbReference>
<feature type="non-terminal residue" evidence="8">
    <location>
        <position position="476"/>
    </location>
</feature>
<dbReference type="InterPro" id="IPR035976">
    <property type="entry name" value="Sushi/SCR/CCP_sf"/>
</dbReference>
<keyword evidence="9" id="KW-1185">Reference proteome</keyword>
<comment type="caution">
    <text evidence="5">Lacks conserved residue(s) required for the propagation of feature annotation.</text>
</comment>
<feature type="non-terminal residue" evidence="8">
    <location>
        <position position="1"/>
    </location>
</feature>
<feature type="domain" description="Sushi" evidence="7">
    <location>
        <begin position="16"/>
        <end position="80"/>
    </location>
</feature>
<keyword evidence="4 5" id="KW-1015">Disulfide bond</keyword>
<reference evidence="8 9" key="1">
    <citation type="submission" date="2019-09" db="EMBL/GenBank/DDBJ databases">
        <title>Bird 10,000 Genomes (B10K) Project - Family phase.</title>
        <authorList>
            <person name="Zhang G."/>
        </authorList>
    </citation>
    <scope>NUCLEOTIDE SEQUENCE [LARGE SCALE GENOMIC DNA]</scope>
    <source>
        <strain evidence="8">B10K-DU-030-25</strain>
    </source>
</reference>
<feature type="chain" id="PRO_5029911729" evidence="6">
    <location>
        <begin position="19"/>
        <end position="476"/>
    </location>
</feature>
<organism evidence="8 9">
    <name type="scientific">Ibidorhyncha struthersii</name>
    <dbReference type="NCBI Taxonomy" id="425643"/>
    <lineage>
        <taxon>Eukaryota</taxon>
        <taxon>Metazoa</taxon>
        <taxon>Chordata</taxon>
        <taxon>Craniata</taxon>
        <taxon>Vertebrata</taxon>
        <taxon>Euteleostomi</taxon>
        <taxon>Archelosauria</taxon>
        <taxon>Archosauria</taxon>
        <taxon>Dinosauria</taxon>
        <taxon>Saurischia</taxon>
        <taxon>Theropoda</taxon>
        <taxon>Coelurosauria</taxon>
        <taxon>Aves</taxon>
        <taxon>Neognathae</taxon>
        <taxon>Neoaves</taxon>
        <taxon>Charadriiformes</taxon>
        <taxon>Charadriidae</taxon>
        <taxon>Ibidorhyncha</taxon>
    </lineage>
</organism>
<feature type="domain" description="Sushi" evidence="7">
    <location>
        <begin position="81"/>
        <end position="140"/>
    </location>
</feature>
<keyword evidence="3" id="KW-0677">Repeat</keyword>
<dbReference type="SUPFAM" id="SSF57535">
    <property type="entry name" value="Complement control module/SCR domain"/>
    <property type="match status" value="7"/>
</dbReference>
<dbReference type="InterPro" id="IPR051277">
    <property type="entry name" value="SEZ6_CSMD_C4BPB_Regulators"/>
</dbReference>
<keyword evidence="1 5" id="KW-0768">Sushi</keyword>
<dbReference type="PANTHER" id="PTHR45656">
    <property type="entry name" value="PROTEIN CBR-CLEC-78"/>
    <property type="match status" value="1"/>
</dbReference>
<evidence type="ECO:0000256" key="2">
    <source>
        <dbReference type="ARBA" id="ARBA00022729"/>
    </source>
</evidence>